<reference evidence="3" key="1">
    <citation type="submission" date="2011-07" db="EMBL/GenBank/DDBJ databases">
        <authorList>
            <consortium name="Caenorhabditis brenneri Sequencing and Analysis Consortium"/>
            <person name="Wilson R.K."/>
        </authorList>
    </citation>
    <scope>NUCLEOTIDE SEQUENCE [LARGE SCALE GENOMIC DNA]</scope>
    <source>
        <strain evidence="3">PB2801</strain>
    </source>
</reference>
<dbReference type="Proteomes" id="UP000008068">
    <property type="component" value="Unassembled WGS sequence"/>
</dbReference>
<feature type="domain" description="BTB" evidence="1">
    <location>
        <begin position="20"/>
        <end position="87"/>
    </location>
</feature>
<evidence type="ECO:0000313" key="2">
    <source>
        <dbReference type="EMBL" id="EGT45326.1"/>
    </source>
</evidence>
<evidence type="ECO:0000259" key="1">
    <source>
        <dbReference type="PROSITE" id="PS50097"/>
    </source>
</evidence>
<dbReference type="PANTHER" id="PTHR22744">
    <property type="entry name" value="HELIX LOOP HELIX PROTEIN 21-RELATED"/>
    <property type="match status" value="1"/>
</dbReference>
<dbReference type="HOGENOM" id="CLU_036654_2_1_1"/>
<dbReference type="AlphaFoldDB" id="G0MVW5"/>
<dbReference type="Pfam" id="PF00651">
    <property type="entry name" value="BTB"/>
    <property type="match status" value="1"/>
</dbReference>
<evidence type="ECO:0000313" key="3">
    <source>
        <dbReference type="Proteomes" id="UP000008068"/>
    </source>
</evidence>
<dbReference type="OMA" id="VIDECEH"/>
<name>G0MVW5_CAEBE</name>
<dbReference type="SMART" id="SM00225">
    <property type="entry name" value="BTB"/>
    <property type="match status" value="1"/>
</dbReference>
<organism evidence="3">
    <name type="scientific">Caenorhabditis brenneri</name>
    <name type="common">Nematode worm</name>
    <dbReference type="NCBI Taxonomy" id="135651"/>
    <lineage>
        <taxon>Eukaryota</taxon>
        <taxon>Metazoa</taxon>
        <taxon>Ecdysozoa</taxon>
        <taxon>Nematoda</taxon>
        <taxon>Chromadorea</taxon>
        <taxon>Rhabditida</taxon>
        <taxon>Rhabditina</taxon>
        <taxon>Rhabditomorpha</taxon>
        <taxon>Rhabditoidea</taxon>
        <taxon>Rhabditidae</taxon>
        <taxon>Peloderinae</taxon>
        <taxon>Caenorhabditis</taxon>
    </lineage>
</organism>
<gene>
    <name evidence="2" type="ORF">CAEBREN_25980</name>
</gene>
<accession>G0MVW5</accession>
<dbReference type="EMBL" id="GL379815">
    <property type="protein sequence ID" value="EGT45326.1"/>
    <property type="molecule type" value="Genomic_DNA"/>
</dbReference>
<dbReference type="InterPro" id="IPR000210">
    <property type="entry name" value="BTB/POZ_dom"/>
</dbReference>
<dbReference type="STRING" id="135651.G0MVW5"/>
<protein>
    <recommendedName>
        <fullName evidence="1">BTB domain-containing protein</fullName>
    </recommendedName>
</protein>
<dbReference type="PROSITE" id="PS50097">
    <property type="entry name" value="BTB"/>
    <property type="match status" value="1"/>
</dbReference>
<keyword evidence="3" id="KW-1185">Reference proteome</keyword>
<dbReference type="PANTHER" id="PTHR22744:SF14">
    <property type="entry name" value="BTB DOMAIN-CONTAINING PROTEIN-RELATED"/>
    <property type="match status" value="1"/>
</dbReference>
<dbReference type="SUPFAM" id="SSF54695">
    <property type="entry name" value="POZ domain"/>
    <property type="match status" value="1"/>
</dbReference>
<sequence length="179" mass="20606">MTETPELTIYEKTFAKSDKTNAILVVQGKKLHVNKTLLSLHSDFFDTLFNSEFKEKAIEEIDIKDVKFEDFATLLSLIHPNPLKPTEFNAEKLLELADRLLMTSVKQQLEWFLITTNISRFTKLRIADKYQLDDLLQNAIDRIVKSDGFLTISNSNTFTNLSDKNKVKLLMHLLAANNQ</sequence>
<dbReference type="Gene3D" id="3.30.710.10">
    <property type="entry name" value="Potassium Channel Kv1.1, Chain A"/>
    <property type="match status" value="1"/>
</dbReference>
<dbReference type="InParanoid" id="G0MVW5"/>
<proteinExistence type="predicted"/>
<dbReference type="CDD" id="cd18186">
    <property type="entry name" value="BTB_POZ_ZBTB_KLHL-like"/>
    <property type="match status" value="1"/>
</dbReference>
<dbReference type="OrthoDB" id="5855157at2759"/>
<dbReference type="InterPro" id="IPR011333">
    <property type="entry name" value="SKP1/BTB/POZ_sf"/>
</dbReference>